<dbReference type="Proteomes" id="UP000276133">
    <property type="component" value="Unassembled WGS sequence"/>
</dbReference>
<dbReference type="EMBL" id="REGN01007488">
    <property type="protein sequence ID" value="RNA06106.1"/>
    <property type="molecule type" value="Genomic_DNA"/>
</dbReference>
<proteinExistence type="predicted"/>
<evidence type="ECO:0000313" key="1">
    <source>
        <dbReference type="EMBL" id="RNA06106.1"/>
    </source>
</evidence>
<reference evidence="1 2" key="1">
    <citation type="journal article" date="2018" name="Sci. Rep.">
        <title>Genomic signatures of local adaptation to the degree of environmental predictability in rotifers.</title>
        <authorList>
            <person name="Franch-Gras L."/>
            <person name="Hahn C."/>
            <person name="Garcia-Roger E.M."/>
            <person name="Carmona M.J."/>
            <person name="Serra M."/>
            <person name="Gomez A."/>
        </authorList>
    </citation>
    <scope>NUCLEOTIDE SEQUENCE [LARGE SCALE GENOMIC DNA]</scope>
    <source>
        <strain evidence="1">HYR1</strain>
    </source>
</reference>
<accession>A0A3M7Q3S2</accession>
<keyword evidence="2" id="KW-1185">Reference proteome</keyword>
<protein>
    <submittedName>
        <fullName evidence="1">Uncharacterized protein</fullName>
    </submittedName>
</protein>
<gene>
    <name evidence="1" type="ORF">BpHYR1_028711</name>
</gene>
<organism evidence="1 2">
    <name type="scientific">Brachionus plicatilis</name>
    <name type="common">Marine rotifer</name>
    <name type="synonym">Brachionus muelleri</name>
    <dbReference type="NCBI Taxonomy" id="10195"/>
    <lineage>
        <taxon>Eukaryota</taxon>
        <taxon>Metazoa</taxon>
        <taxon>Spiralia</taxon>
        <taxon>Gnathifera</taxon>
        <taxon>Rotifera</taxon>
        <taxon>Eurotatoria</taxon>
        <taxon>Monogononta</taxon>
        <taxon>Pseudotrocha</taxon>
        <taxon>Ploima</taxon>
        <taxon>Brachionidae</taxon>
        <taxon>Brachionus</taxon>
    </lineage>
</organism>
<name>A0A3M7Q3S2_BRAPC</name>
<comment type="caution">
    <text evidence="1">The sequence shown here is derived from an EMBL/GenBank/DDBJ whole genome shotgun (WGS) entry which is preliminary data.</text>
</comment>
<dbReference type="AlphaFoldDB" id="A0A3M7Q3S2"/>
<sequence>MVVCPYILNSLRRKPRLMVSFCLDSDREFFSDNDPDKIFNNFCFTSMRKMLSEKSRLFKS</sequence>
<evidence type="ECO:0000313" key="2">
    <source>
        <dbReference type="Proteomes" id="UP000276133"/>
    </source>
</evidence>